<evidence type="ECO:0000313" key="1">
    <source>
        <dbReference type="EMBL" id="PMC52876.1"/>
    </source>
</evidence>
<name>A0A2N6SG10_9BACL</name>
<gene>
    <name evidence="1" type="ORF">CJ218_02990</name>
</gene>
<dbReference type="Proteomes" id="UP000235670">
    <property type="component" value="Unassembled WGS sequence"/>
</dbReference>
<proteinExistence type="predicted"/>
<accession>A0A2N6SG10</accession>
<reference evidence="1 2" key="1">
    <citation type="submission" date="2017-09" db="EMBL/GenBank/DDBJ databases">
        <title>Bacterial strain isolated from the female urinary microbiota.</title>
        <authorList>
            <person name="Thomas-White K."/>
            <person name="Kumar N."/>
            <person name="Forster S."/>
            <person name="Putonti C."/>
            <person name="Lawley T."/>
            <person name="Wolfe A.J."/>
        </authorList>
    </citation>
    <scope>NUCLEOTIDE SEQUENCE [LARGE SCALE GENOMIC DNA]</scope>
    <source>
        <strain evidence="1 2">UMB0186</strain>
    </source>
</reference>
<organism evidence="1 2">
    <name type="scientific">Gemella sanguinis</name>
    <dbReference type="NCBI Taxonomy" id="84135"/>
    <lineage>
        <taxon>Bacteria</taxon>
        <taxon>Bacillati</taxon>
        <taxon>Bacillota</taxon>
        <taxon>Bacilli</taxon>
        <taxon>Bacillales</taxon>
        <taxon>Gemellaceae</taxon>
        <taxon>Gemella</taxon>
    </lineage>
</organism>
<evidence type="ECO:0008006" key="3">
    <source>
        <dbReference type="Google" id="ProtNLM"/>
    </source>
</evidence>
<dbReference type="AlphaFoldDB" id="A0A2N6SG10"/>
<protein>
    <recommendedName>
        <fullName evidence="3">Uracil-DNA glycosylase-like domain-containing protein</fullName>
    </recommendedName>
</protein>
<sequence length="205" mass="23893">MVNKIRLIVGESPYPGRKTYKKLEIKNYLKLENNKKLVVGFISVSKINDENLVWCPTMKKVLNFLYEDSKINHIKSVKELLSLFKRDGIFLVNIYNELLPNNKIDKSSSIISIIDEFIKKNSDKKIEILMVGKESVKIISEKFGNKKYKNVECYSIIHPAARGRHSDQVKKQWITRDYKIMGNVYSESDKLKEVFTVSRTLTKEI</sequence>
<dbReference type="EMBL" id="PNGT01000002">
    <property type="protein sequence ID" value="PMC52876.1"/>
    <property type="molecule type" value="Genomic_DNA"/>
</dbReference>
<dbReference type="RefSeq" id="WP_102189559.1">
    <property type="nucleotide sequence ID" value="NZ_PNGT01000002.1"/>
</dbReference>
<comment type="caution">
    <text evidence="1">The sequence shown here is derived from an EMBL/GenBank/DDBJ whole genome shotgun (WGS) entry which is preliminary data.</text>
</comment>
<evidence type="ECO:0000313" key="2">
    <source>
        <dbReference type="Proteomes" id="UP000235670"/>
    </source>
</evidence>